<gene>
    <name evidence="2" type="ORF">FOE78_19995</name>
</gene>
<keyword evidence="1" id="KW-0812">Transmembrane</keyword>
<evidence type="ECO:0000256" key="1">
    <source>
        <dbReference type="SAM" id="Phobius"/>
    </source>
</evidence>
<organism evidence="2 3">
    <name type="scientific">Microlunatus elymi</name>
    <dbReference type="NCBI Taxonomy" id="2596828"/>
    <lineage>
        <taxon>Bacteria</taxon>
        <taxon>Bacillati</taxon>
        <taxon>Actinomycetota</taxon>
        <taxon>Actinomycetes</taxon>
        <taxon>Propionibacteriales</taxon>
        <taxon>Propionibacteriaceae</taxon>
        <taxon>Microlunatus</taxon>
    </lineage>
</organism>
<dbReference type="InterPro" id="IPR025339">
    <property type="entry name" value="DUF4245"/>
</dbReference>
<sequence>MGPVARARRSPTNRDMILSLLVILIPVAIIAFLLTRGQDEPNVPTVDWKPVAAQAAKEAPYEVLAPAELPAGWRATQVSWTKIGEPDPTGNESPRNRWRLGVLTDQQVYIELDQVDKQAQDFVDDITRNGQPDGTSTVAGQSWQRLVTDDDRTRSLVLATPKVTTVVSGDTSYRLLEDYAGLLRAQP</sequence>
<dbReference type="EMBL" id="CP041692">
    <property type="protein sequence ID" value="QDP97881.1"/>
    <property type="molecule type" value="Genomic_DNA"/>
</dbReference>
<dbReference type="Proteomes" id="UP000319263">
    <property type="component" value="Chromosome"/>
</dbReference>
<dbReference type="AlphaFoldDB" id="A0A516Q3T2"/>
<dbReference type="KEGG" id="mik:FOE78_19995"/>
<name>A0A516Q3T2_9ACTN</name>
<reference evidence="2 3" key="1">
    <citation type="submission" date="2019-07" db="EMBL/GenBank/DDBJ databases">
        <title>Microlunatus dokdonensis sp. nov. isolated from the rhizospheric soil of the wild plant Elymus tsukushiensis.</title>
        <authorList>
            <person name="Ghim S.-Y."/>
            <person name="Hwang Y.-J."/>
            <person name="Son J.-S."/>
            <person name="Shin J.-H."/>
        </authorList>
    </citation>
    <scope>NUCLEOTIDE SEQUENCE [LARGE SCALE GENOMIC DNA]</scope>
    <source>
        <strain evidence="2 3">KUDC0627</strain>
    </source>
</reference>
<evidence type="ECO:0000313" key="3">
    <source>
        <dbReference type="Proteomes" id="UP000319263"/>
    </source>
</evidence>
<keyword evidence="1" id="KW-1133">Transmembrane helix</keyword>
<proteinExistence type="predicted"/>
<protein>
    <submittedName>
        <fullName evidence="2">DUF4245 domain-containing protein</fullName>
    </submittedName>
</protein>
<dbReference type="Pfam" id="PF14030">
    <property type="entry name" value="DUF4245"/>
    <property type="match status" value="1"/>
</dbReference>
<keyword evidence="3" id="KW-1185">Reference proteome</keyword>
<accession>A0A516Q3T2</accession>
<feature type="transmembrane region" description="Helical" evidence="1">
    <location>
        <begin position="16"/>
        <end position="34"/>
    </location>
</feature>
<evidence type="ECO:0000313" key="2">
    <source>
        <dbReference type="EMBL" id="QDP97881.1"/>
    </source>
</evidence>
<keyword evidence="1" id="KW-0472">Membrane</keyword>
<dbReference type="OrthoDB" id="3827115at2"/>